<dbReference type="Pfam" id="PF00107">
    <property type="entry name" value="ADH_zinc_N"/>
    <property type="match status" value="1"/>
</dbReference>
<dbReference type="SUPFAM" id="SSF51735">
    <property type="entry name" value="NAD(P)-binding Rossmann-fold domains"/>
    <property type="match status" value="1"/>
</dbReference>
<evidence type="ECO:0000313" key="8">
    <source>
        <dbReference type="Proteomes" id="UP000326198"/>
    </source>
</evidence>
<protein>
    <recommendedName>
        <fullName evidence="6">Enoyl reductase (ER) domain-containing protein</fullName>
    </recommendedName>
</protein>
<comment type="similarity">
    <text evidence="1">Belongs to the zinc-containing alcohol dehydrogenase family.</text>
</comment>
<name>A0A5N7B376_9EURO</name>
<evidence type="ECO:0000256" key="2">
    <source>
        <dbReference type="ARBA" id="ARBA00011245"/>
    </source>
</evidence>
<keyword evidence="5" id="KW-0560">Oxidoreductase</keyword>
<evidence type="ECO:0000256" key="1">
    <source>
        <dbReference type="ARBA" id="ARBA00008072"/>
    </source>
</evidence>
<dbReference type="OrthoDB" id="48317at2759"/>
<evidence type="ECO:0000313" key="7">
    <source>
        <dbReference type="EMBL" id="KAE8376395.1"/>
    </source>
</evidence>
<dbReference type="Gene3D" id="3.90.180.10">
    <property type="entry name" value="Medium-chain alcohol dehydrogenases, catalytic domain"/>
    <property type="match status" value="1"/>
</dbReference>
<dbReference type="InterPro" id="IPR011032">
    <property type="entry name" value="GroES-like_sf"/>
</dbReference>
<reference evidence="7 8" key="1">
    <citation type="submission" date="2019-04" db="EMBL/GenBank/DDBJ databases">
        <title>Friends and foes A comparative genomics studyof 23 Aspergillus species from section Flavi.</title>
        <authorList>
            <consortium name="DOE Joint Genome Institute"/>
            <person name="Kjaerbolling I."/>
            <person name="Vesth T."/>
            <person name="Frisvad J.C."/>
            <person name="Nybo J.L."/>
            <person name="Theobald S."/>
            <person name="Kildgaard S."/>
            <person name="Isbrandt T."/>
            <person name="Kuo A."/>
            <person name="Sato A."/>
            <person name="Lyhne E.K."/>
            <person name="Kogle M.E."/>
            <person name="Wiebenga A."/>
            <person name="Kun R.S."/>
            <person name="Lubbers R.J."/>
            <person name="Makela M.R."/>
            <person name="Barry K."/>
            <person name="Chovatia M."/>
            <person name="Clum A."/>
            <person name="Daum C."/>
            <person name="Haridas S."/>
            <person name="He G."/>
            <person name="LaButti K."/>
            <person name="Lipzen A."/>
            <person name="Mondo S."/>
            <person name="Riley R."/>
            <person name="Salamov A."/>
            <person name="Simmons B.A."/>
            <person name="Magnuson J.K."/>
            <person name="Henrissat B."/>
            <person name="Mortensen U.H."/>
            <person name="Larsen T.O."/>
            <person name="Devries R.P."/>
            <person name="Grigoriev I.V."/>
            <person name="Machida M."/>
            <person name="Baker S.E."/>
            <person name="Andersen M.R."/>
        </authorList>
    </citation>
    <scope>NUCLEOTIDE SEQUENCE [LARGE SCALE GENOMIC DNA]</scope>
    <source>
        <strain evidence="7 8">IBT 29228</strain>
    </source>
</reference>
<dbReference type="EMBL" id="ML736241">
    <property type="protein sequence ID" value="KAE8376395.1"/>
    <property type="molecule type" value="Genomic_DNA"/>
</dbReference>
<dbReference type="SUPFAM" id="SSF50129">
    <property type="entry name" value="GroES-like"/>
    <property type="match status" value="1"/>
</dbReference>
<dbReference type="InterPro" id="IPR013149">
    <property type="entry name" value="ADH-like_C"/>
</dbReference>
<evidence type="ECO:0000256" key="4">
    <source>
        <dbReference type="ARBA" id="ARBA00022857"/>
    </source>
</evidence>
<dbReference type="GO" id="GO:0016651">
    <property type="term" value="F:oxidoreductase activity, acting on NAD(P)H"/>
    <property type="evidence" value="ECO:0007669"/>
    <property type="project" value="InterPro"/>
</dbReference>
<dbReference type="AlphaFoldDB" id="A0A5N7B376"/>
<keyword evidence="4" id="KW-0521">NADP</keyword>
<comment type="subunit">
    <text evidence="2">Monomer.</text>
</comment>
<dbReference type="Gene3D" id="3.40.50.720">
    <property type="entry name" value="NAD(P)-binding Rossmann-like Domain"/>
    <property type="match status" value="1"/>
</dbReference>
<evidence type="ECO:0000259" key="6">
    <source>
        <dbReference type="SMART" id="SM00829"/>
    </source>
</evidence>
<feature type="domain" description="Enoyl reductase (ER)" evidence="6">
    <location>
        <begin position="7"/>
        <end position="347"/>
    </location>
</feature>
<proteinExistence type="inferred from homology"/>
<dbReference type="InterPro" id="IPR013154">
    <property type="entry name" value="ADH-like_N"/>
</dbReference>
<dbReference type="Proteomes" id="UP000326198">
    <property type="component" value="Unassembled WGS sequence"/>
</dbReference>
<dbReference type="PANTHER" id="PTHR45348">
    <property type="entry name" value="HYPOTHETICAL OXIDOREDUCTASE (EUROFUNG)"/>
    <property type="match status" value="1"/>
</dbReference>
<dbReference type="PANTHER" id="PTHR45348:SF1">
    <property type="entry name" value="TRANS-ENOYL REDUCTASE STHE"/>
    <property type="match status" value="1"/>
</dbReference>
<sequence>MQTAIVGMPSGFLGISHETKVPELEDDVILVRNETVGLNPIDTKLVGKLFTVNTITGMDFAGTIVALESKVTTAAADLQVGDRVCGAVMGMHSLTPTVGAFAQYVGASDVVTLKIPPNISFEAGASMGSAIGTIGLALFKSLALPGSPLHPVQTPMTVLVYGGSTATGTMAIQILKLSGYRPIATCSPRNFNLVRSYGANAVFDYNAPHCVTDIRASTKNGLKYVLDCISEPETMAFCYKCLGRSGGKYTGLEPYPAFLHTRPTVQPDWVLGPTLLGKPIGWAAPFAREGCPETRRFALEWFTIAQKLLDKGLLKTHPIQRMEGGFEGVLAGLELLRSKRVSGRKLVYTVSP</sequence>
<dbReference type="GO" id="GO:0000166">
    <property type="term" value="F:nucleotide binding"/>
    <property type="evidence" value="ECO:0007669"/>
    <property type="project" value="UniProtKB-KW"/>
</dbReference>
<dbReference type="InterPro" id="IPR047122">
    <property type="entry name" value="Trans-enoyl_RdTase-like"/>
</dbReference>
<accession>A0A5N7B376</accession>
<evidence type="ECO:0000256" key="5">
    <source>
        <dbReference type="ARBA" id="ARBA00023002"/>
    </source>
</evidence>
<dbReference type="InterPro" id="IPR020843">
    <property type="entry name" value="ER"/>
</dbReference>
<organism evidence="7 8">
    <name type="scientific">Aspergillus bertholletiae</name>
    <dbReference type="NCBI Taxonomy" id="1226010"/>
    <lineage>
        <taxon>Eukaryota</taxon>
        <taxon>Fungi</taxon>
        <taxon>Dikarya</taxon>
        <taxon>Ascomycota</taxon>
        <taxon>Pezizomycotina</taxon>
        <taxon>Eurotiomycetes</taxon>
        <taxon>Eurotiomycetidae</taxon>
        <taxon>Eurotiales</taxon>
        <taxon>Aspergillaceae</taxon>
        <taxon>Aspergillus</taxon>
        <taxon>Aspergillus subgen. Circumdati</taxon>
    </lineage>
</organism>
<dbReference type="CDD" id="cd08249">
    <property type="entry name" value="enoyl_reductase_like"/>
    <property type="match status" value="1"/>
</dbReference>
<dbReference type="SMART" id="SM00829">
    <property type="entry name" value="PKS_ER"/>
    <property type="match status" value="1"/>
</dbReference>
<evidence type="ECO:0000256" key="3">
    <source>
        <dbReference type="ARBA" id="ARBA00022741"/>
    </source>
</evidence>
<keyword evidence="8" id="KW-1185">Reference proteome</keyword>
<gene>
    <name evidence="7" type="ORF">BDV26DRAFT_305587</name>
</gene>
<keyword evidence="3" id="KW-0547">Nucleotide-binding</keyword>
<dbReference type="InterPro" id="IPR036291">
    <property type="entry name" value="NAD(P)-bd_dom_sf"/>
</dbReference>
<dbReference type="Pfam" id="PF08240">
    <property type="entry name" value="ADH_N"/>
    <property type="match status" value="1"/>
</dbReference>